<accession>A0AAU8FHQ6</accession>
<sequence>MEILEKRLPFISEMLKGVGQIILQDNAWTGLLFLAGIFCNDYKMGAAGQLVRPSDSKVDKEAKRILSYILPTARCSGNVEPLQVRIPGSTLYPGDSGPILLNSFSVYYQSNSFFVTIRLLV</sequence>
<comment type="subcellular location">
    <subcellularLocation>
        <location evidence="1">Cell membrane</location>
        <topology evidence="1">Multi-pass membrane protein</topology>
    </subcellularLocation>
</comment>
<dbReference type="InterPro" id="IPR004937">
    <property type="entry name" value="Urea_transporter"/>
</dbReference>
<keyword evidence="4" id="KW-0812">Transmembrane</keyword>
<evidence type="ECO:0000256" key="1">
    <source>
        <dbReference type="ARBA" id="ARBA00004651"/>
    </source>
</evidence>
<keyword evidence="6" id="KW-0472">Membrane</keyword>
<dbReference type="GO" id="GO:0015204">
    <property type="term" value="F:urea transmembrane transporter activity"/>
    <property type="evidence" value="ECO:0007669"/>
    <property type="project" value="InterPro"/>
</dbReference>
<dbReference type="InterPro" id="IPR029020">
    <property type="entry name" value="Ammonium/urea_transptr"/>
</dbReference>
<proteinExistence type="inferred from homology"/>
<dbReference type="Pfam" id="PF03253">
    <property type="entry name" value="UT"/>
    <property type="match status" value="1"/>
</dbReference>
<evidence type="ECO:0000256" key="2">
    <source>
        <dbReference type="ARBA" id="ARBA00005914"/>
    </source>
</evidence>
<keyword evidence="5" id="KW-1133">Transmembrane helix</keyword>
<evidence type="ECO:0000256" key="6">
    <source>
        <dbReference type="ARBA" id="ARBA00023136"/>
    </source>
</evidence>
<dbReference type="AlphaFoldDB" id="A0AAU8FHQ6"/>
<evidence type="ECO:0000256" key="3">
    <source>
        <dbReference type="ARBA" id="ARBA00022475"/>
    </source>
</evidence>
<protein>
    <submittedName>
        <fullName evidence="7">Urea transporter</fullName>
    </submittedName>
</protein>
<dbReference type="Gene3D" id="1.10.3430.10">
    <property type="entry name" value="Ammonium transporter AmtB like domains"/>
    <property type="match status" value="1"/>
</dbReference>
<gene>
    <name evidence="7" type="ORF">ABV298_24825</name>
</gene>
<comment type="similarity">
    <text evidence="2">Belongs to the urea transporter family.</text>
</comment>
<keyword evidence="3" id="KW-1003">Cell membrane</keyword>
<dbReference type="RefSeq" id="WP_353718826.1">
    <property type="nucleotide sequence ID" value="NZ_CP159289.1"/>
</dbReference>
<dbReference type="GO" id="GO:0005886">
    <property type="term" value="C:plasma membrane"/>
    <property type="evidence" value="ECO:0007669"/>
    <property type="project" value="UniProtKB-SubCell"/>
</dbReference>
<evidence type="ECO:0000256" key="5">
    <source>
        <dbReference type="ARBA" id="ARBA00022989"/>
    </source>
</evidence>
<dbReference type="EMBL" id="CP159289">
    <property type="protein sequence ID" value="XCH23502.1"/>
    <property type="molecule type" value="Genomic_DNA"/>
</dbReference>
<reference evidence="7" key="1">
    <citation type="submission" date="2024-06" db="EMBL/GenBank/DDBJ databases">
        <title>Sequencing and assembly of the genome of Dyadobacter sp. strain 676, a symbiont of Cyamopsis tetragonoloba.</title>
        <authorList>
            <person name="Guro P."/>
            <person name="Sazanova A."/>
            <person name="Kuznetsova I."/>
            <person name="Belimov A."/>
            <person name="Safronova V."/>
        </authorList>
    </citation>
    <scope>NUCLEOTIDE SEQUENCE</scope>
    <source>
        <strain evidence="7">676</strain>
    </source>
</reference>
<name>A0AAU8FHQ6_9BACT</name>
<evidence type="ECO:0000313" key="7">
    <source>
        <dbReference type="EMBL" id="XCH23502.1"/>
    </source>
</evidence>
<evidence type="ECO:0000256" key="4">
    <source>
        <dbReference type="ARBA" id="ARBA00022692"/>
    </source>
</evidence>
<organism evidence="7">
    <name type="scientific">Dyadobacter sp. 676</name>
    <dbReference type="NCBI Taxonomy" id="3088362"/>
    <lineage>
        <taxon>Bacteria</taxon>
        <taxon>Pseudomonadati</taxon>
        <taxon>Bacteroidota</taxon>
        <taxon>Cytophagia</taxon>
        <taxon>Cytophagales</taxon>
        <taxon>Spirosomataceae</taxon>
        <taxon>Dyadobacter</taxon>
    </lineage>
</organism>